<protein>
    <submittedName>
        <fullName evidence="1">Uncharacterized protein</fullName>
    </submittedName>
</protein>
<proteinExistence type="predicted"/>
<evidence type="ECO:0000313" key="2">
    <source>
        <dbReference type="Proteomes" id="UP001199355"/>
    </source>
</evidence>
<organism evidence="1 2">
    <name type="scientific">Gallintestinimicrobium propionicum</name>
    <dbReference type="NCBI Taxonomy" id="2981770"/>
    <lineage>
        <taxon>Bacteria</taxon>
        <taxon>Bacillati</taxon>
        <taxon>Bacillota</taxon>
        <taxon>Clostridia</taxon>
        <taxon>Lachnospirales</taxon>
        <taxon>Lachnospiraceae</taxon>
        <taxon>Gallintestinimicrobium</taxon>
    </lineage>
</organism>
<sequence length="209" mass="24319">MAKKDKSKSKDNKNKEKDATTLSLGKYTAYFEKLENGKKVNLKDLKSDQNAFMPIEVCDEKVYMTEPDGKLIQNIDNQQKCDFMIYCQNLPQTCFIELKGANISNKKDYNPYDQIIDTIKFIRQQEELKELVSANTERHAFIVSNGRQKIPKGIETKERALWQMLFQNGKNRRILELVHYVKVTPADRYSNKERIVCSPKSPVKIPFSK</sequence>
<dbReference type="RefSeq" id="WP_308727700.1">
    <property type="nucleotide sequence ID" value="NZ_JAJEQF010000003.1"/>
</dbReference>
<keyword evidence="2" id="KW-1185">Reference proteome</keyword>
<dbReference type="EMBL" id="JAJEQF010000003">
    <property type="protein sequence ID" value="MCC2166626.1"/>
    <property type="molecule type" value="Genomic_DNA"/>
</dbReference>
<gene>
    <name evidence="1" type="ORF">LKD45_02735</name>
</gene>
<reference evidence="1 2" key="1">
    <citation type="submission" date="2021-10" db="EMBL/GenBank/DDBJ databases">
        <title>Anaerobic single-cell dispensing facilitates the cultivation of human gut bacteria.</title>
        <authorList>
            <person name="Afrizal A."/>
        </authorList>
    </citation>
    <scope>NUCLEOTIDE SEQUENCE [LARGE SCALE GENOMIC DNA]</scope>
    <source>
        <strain evidence="1 2">CLA-AA-H244</strain>
    </source>
</reference>
<comment type="caution">
    <text evidence="1">The sequence shown here is derived from an EMBL/GenBank/DDBJ whole genome shotgun (WGS) entry which is preliminary data.</text>
</comment>
<evidence type="ECO:0000313" key="1">
    <source>
        <dbReference type="EMBL" id="MCC2166626.1"/>
    </source>
</evidence>
<dbReference type="AlphaFoldDB" id="A0AAE3ART4"/>
<name>A0AAE3ART4_9FIRM</name>
<accession>A0AAE3ART4</accession>
<dbReference type="Proteomes" id="UP001199355">
    <property type="component" value="Unassembled WGS sequence"/>
</dbReference>